<comment type="caution">
    <text evidence="1">The sequence shown here is derived from an EMBL/GenBank/DDBJ whole genome shotgun (WGS) entry which is preliminary data.</text>
</comment>
<dbReference type="Proteomes" id="UP001054837">
    <property type="component" value="Unassembled WGS sequence"/>
</dbReference>
<organism evidence="1 2">
    <name type="scientific">Caerostris darwini</name>
    <dbReference type="NCBI Taxonomy" id="1538125"/>
    <lineage>
        <taxon>Eukaryota</taxon>
        <taxon>Metazoa</taxon>
        <taxon>Ecdysozoa</taxon>
        <taxon>Arthropoda</taxon>
        <taxon>Chelicerata</taxon>
        <taxon>Arachnida</taxon>
        <taxon>Araneae</taxon>
        <taxon>Araneomorphae</taxon>
        <taxon>Entelegynae</taxon>
        <taxon>Araneoidea</taxon>
        <taxon>Araneidae</taxon>
        <taxon>Caerostris</taxon>
    </lineage>
</organism>
<dbReference type="EMBL" id="BPLQ01011974">
    <property type="protein sequence ID" value="GIY61755.1"/>
    <property type="molecule type" value="Genomic_DNA"/>
</dbReference>
<sequence>MSLADESSNGEKNLVIENQDAKKLLLQSGLTVANSWVALAFADAHEDQVLKDDVEHFLAKHANETLLSEDWQIEVKTKVAVANAKYQNFLLGSNVG</sequence>
<evidence type="ECO:0000313" key="1">
    <source>
        <dbReference type="EMBL" id="GIY61755.1"/>
    </source>
</evidence>
<dbReference type="AlphaFoldDB" id="A0AAV4UWL8"/>
<dbReference type="Gene3D" id="1.25.40.420">
    <property type="match status" value="1"/>
</dbReference>
<accession>A0AAV4UWL8</accession>
<evidence type="ECO:0000313" key="2">
    <source>
        <dbReference type="Proteomes" id="UP001054837"/>
    </source>
</evidence>
<proteinExistence type="predicted"/>
<keyword evidence="2" id="KW-1185">Reference proteome</keyword>
<reference evidence="1 2" key="1">
    <citation type="submission" date="2021-06" db="EMBL/GenBank/DDBJ databases">
        <title>Caerostris darwini draft genome.</title>
        <authorList>
            <person name="Kono N."/>
            <person name="Arakawa K."/>
        </authorList>
    </citation>
    <scope>NUCLEOTIDE SEQUENCE [LARGE SCALE GENOMIC DNA]</scope>
</reference>
<gene>
    <name evidence="1" type="ORF">CDAR_36811</name>
</gene>
<protein>
    <submittedName>
        <fullName evidence="1">Uncharacterized protein</fullName>
    </submittedName>
</protein>
<name>A0AAV4UWL8_9ARAC</name>